<evidence type="ECO:0000313" key="3">
    <source>
        <dbReference type="Proteomes" id="UP000682982"/>
    </source>
</evidence>
<dbReference type="PROSITE" id="PS51257">
    <property type="entry name" value="PROKAR_LIPOPROTEIN"/>
    <property type="match status" value="1"/>
</dbReference>
<reference evidence="2 3" key="1">
    <citation type="submission" date="2021-04" db="EMBL/GenBank/DDBJ databases">
        <title>novel species isolated from subtropical streams in China.</title>
        <authorList>
            <person name="Lu H."/>
        </authorList>
    </citation>
    <scope>NUCLEOTIDE SEQUENCE [LARGE SCALE GENOMIC DNA]</scope>
    <source>
        <strain evidence="2 3">FT147W</strain>
    </source>
</reference>
<dbReference type="RefSeq" id="WP_212677530.1">
    <property type="nucleotide sequence ID" value="NZ_JAGSPK010000001.1"/>
</dbReference>
<organism evidence="2 3">
    <name type="scientific">Undibacterium rivi</name>
    <dbReference type="NCBI Taxonomy" id="2828729"/>
    <lineage>
        <taxon>Bacteria</taxon>
        <taxon>Pseudomonadati</taxon>
        <taxon>Pseudomonadota</taxon>
        <taxon>Betaproteobacteria</taxon>
        <taxon>Burkholderiales</taxon>
        <taxon>Oxalobacteraceae</taxon>
        <taxon>Undibacterium</taxon>
    </lineage>
</organism>
<keyword evidence="3" id="KW-1185">Reference proteome</keyword>
<sequence length="514" mass="52445">MIRSSGFTRQWQSRIQLMTTSAGALLVLTACGGGGSSASVSSPPQATVNPSLAVSTYTGPVAGLGSIIVNGVRFETVGAFVHDGDDPYGSAKYQSVIGLGTTVAVAGNVDEKSAAGSAADIRIVGGLRGKITAIDLQLGTLQLNAQLVKITNNTVFDGNTTSLAGLLVGNQIEVYGLPQTDGSFVATRIESYTETSGAFNGVAVRGIVASTTAGDDSFTLANGISVSYSADKVVPKGALIRVGSDVRIISAAAPVSGKLLATKVLVLGAGELTSGSSTYTIGSIVKIKGIVDSVSGSSMVVSGTKVDIGNLPAPAIGAVVEVKGSLSSTGTIVASQIELEGNGRSVDVLGVNGQVTYTGNYKQELYGIVGNYVSLSSFTVQGVQVDASKARFEYGVSNLANNSYVEIKGNLVNGILVATKVELKGATTGISTGTGNSSDLSSGNRNFEIYATLNCTSYPATCSLTGSSVLNANLSAARWEDGGQYVNGMYVEAKGYLDAKGVFQVIKIEAKKKR</sequence>
<feature type="domain" description="DUF5666" evidence="1">
    <location>
        <begin position="288"/>
        <end position="338"/>
    </location>
</feature>
<gene>
    <name evidence="2" type="ORF">KDM87_01900</name>
</gene>
<dbReference type="Proteomes" id="UP000682982">
    <property type="component" value="Unassembled WGS sequence"/>
</dbReference>
<name>A0ABS5GY15_9BURK</name>
<dbReference type="EMBL" id="JAGSPK010000001">
    <property type="protein sequence ID" value="MBR7791335.1"/>
    <property type="molecule type" value="Genomic_DNA"/>
</dbReference>
<evidence type="ECO:0000313" key="2">
    <source>
        <dbReference type="EMBL" id="MBR7791335.1"/>
    </source>
</evidence>
<protein>
    <recommendedName>
        <fullName evidence="1">DUF5666 domain-containing protein</fullName>
    </recommendedName>
</protein>
<feature type="domain" description="DUF5666" evidence="1">
    <location>
        <begin position="373"/>
        <end position="422"/>
    </location>
</feature>
<dbReference type="Pfam" id="PF18914">
    <property type="entry name" value="DUF5666"/>
    <property type="match status" value="3"/>
</dbReference>
<feature type="domain" description="DUF5666" evidence="1">
    <location>
        <begin position="128"/>
        <end position="190"/>
    </location>
</feature>
<comment type="caution">
    <text evidence="2">The sequence shown here is derived from an EMBL/GenBank/DDBJ whole genome shotgun (WGS) entry which is preliminary data.</text>
</comment>
<proteinExistence type="predicted"/>
<dbReference type="InterPro" id="IPR043724">
    <property type="entry name" value="DUF5666"/>
</dbReference>
<accession>A0ABS5GY15</accession>
<evidence type="ECO:0000259" key="1">
    <source>
        <dbReference type="Pfam" id="PF18914"/>
    </source>
</evidence>